<protein>
    <recommendedName>
        <fullName evidence="5">Ataxin-10 homolog</fullName>
    </recommendedName>
    <alternativeName>
        <fullName evidence="6">Copper transport protein 86</fullName>
    </alternativeName>
</protein>
<evidence type="ECO:0000313" key="10">
    <source>
        <dbReference type="Proteomes" id="UP000803884"/>
    </source>
</evidence>
<keyword evidence="3" id="KW-0131">Cell cycle</keyword>
<sequence length="1171" mass="130847">MGFNMARDADDPAKAAKAHSVFVRLVLPPYAIHFKAPKYMKESTLELLDKKVCKETLRGTAQNPAIREAIGTDPKFWSELVALFKAAITSLERRSFSIWDPTSVDYESTSGALIASHYPGLWKDLERLNDLISISRNVLTVGDRAQDLAAEHSVEQEVFKLVNCAVRVTARGYDGDAGTGEEEKWQWIVNAYKKLLITSLQFLNNMVAQNERRKLMLWVSLFDSTSETVLAPEDIPDTTSTGLKDIPSNPTREPEPPVTKRHMLMAYGTNGEETLTLEGAVPLMKDDWKPMPEEVEEGRKTMTPNGYVLFVKRNLDFCVEEYLDTYQRDPTYAEVHLDMPRRWMELDPPAKMHYQRKYEDAQEKYLADVKVFEAKLALAAEKQRAAARAADNSQHSKTAERRIAQLEEVLSERYKGETPSVAPIEPGVYENDGSLNWTEQGAQPRPINHDDLKMLFTADAGTKILESGKSELMKRLEGYEPPPPPDPNLPASRHPDGLNTRPQQTDMVGNPIERTRTMSRSPPRLHPSDPRLPPSQPKPRLRSALLDSETFDEESLTSESEQEEEEEEEESEEEADEEEEYPGSTEDGRGLLTDVPLILGPSEIEVLPMIVMSGIVPPANQLAQCKSQQERNALINMHTVRCHLLLAQDNGRNLLRELLIFVAAWDLREEELYFKFMVKIMEAILQNGLMPYAYHAFRDRSRSKDIISPAQAVIMKLLTNIFRARSEGNKAAAAADLSTPVPMVDVETLLTLRSGTPLPPNVPQRVDLHILNFIFTEFRQHIIPQTCALIFLQGQIHMGRASPEDFPLNLWDMERMYEGVYQYLEFFAVLTEEGVWKEILGGWEIASELVTLLRELEGGIPKMGAANMMQPIPTRRVSAPAGQIPQRASSADARVPSQPAQSPAPVAVERPFDVDVPDPTLPPLPLPVPPPQPQSQIFEAETPLAYPEDAQDEPSDFEWRNLKKLTVLVLSSLIWKNRMVQDQVREYGGLEALVGCCRHDEHNPYIREHAIMCLRFAVEGCEENANVIKKMAGVRHLQGGAVTLGAIEDVPREVLDTNGYETFMDGRGQVGLRRKEPANVHGTSAFGSNSGFPSASAVATGAGVSKPRLPATTKTTAEKAAELMQNALRDLPLGDKLVTDKQKAEALAKLDRAFESTERVLGGVKGVGRGK</sequence>
<evidence type="ECO:0000256" key="7">
    <source>
        <dbReference type="SAM" id="MobiDB-lite"/>
    </source>
</evidence>
<dbReference type="Gene3D" id="1.25.10.10">
    <property type="entry name" value="Leucine-rich Repeat Variant"/>
    <property type="match status" value="1"/>
</dbReference>
<feature type="region of interest" description="Disordered" evidence="7">
    <location>
        <begin position="232"/>
        <end position="257"/>
    </location>
</feature>
<evidence type="ECO:0000256" key="3">
    <source>
        <dbReference type="ARBA" id="ARBA00023306"/>
    </source>
</evidence>
<dbReference type="Proteomes" id="UP000803884">
    <property type="component" value="Unassembled WGS sequence"/>
</dbReference>
<evidence type="ECO:0000256" key="6">
    <source>
        <dbReference type="ARBA" id="ARBA00044805"/>
    </source>
</evidence>
<feature type="region of interest" description="Disordered" evidence="7">
    <location>
        <begin position="877"/>
        <end position="906"/>
    </location>
</feature>
<dbReference type="Gene3D" id="1.10.30.10">
    <property type="entry name" value="High mobility group box domain"/>
    <property type="match status" value="1"/>
</dbReference>
<reference evidence="9 10" key="1">
    <citation type="journal article" date="2020" name="Microbiol. Resour. Announc.">
        <title>Draft Genome Sequence of a Cladosporium Species Isolated from the Mesophotic Ascidian Didemnum maculosum.</title>
        <authorList>
            <person name="Gioti A."/>
            <person name="Siaperas R."/>
            <person name="Nikolaivits E."/>
            <person name="Le Goff G."/>
            <person name="Ouazzani J."/>
            <person name="Kotoulas G."/>
            <person name="Topakas E."/>
        </authorList>
    </citation>
    <scope>NUCLEOTIDE SEQUENCE [LARGE SCALE GENOMIC DNA]</scope>
    <source>
        <strain evidence="9 10">TM138-S3</strain>
    </source>
</reference>
<dbReference type="InterPro" id="IPR016024">
    <property type="entry name" value="ARM-type_fold"/>
</dbReference>
<dbReference type="PANTHER" id="PTHR13255:SF0">
    <property type="entry name" value="ATAXIN-10"/>
    <property type="match status" value="1"/>
</dbReference>
<dbReference type="GO" id="GO:0051301">
    <property type="term" value="P:cell division"/>
    <property type="evidence" value="ECO:0007669"/>
    <property type="project" value="UniProtKB-KW"/>
</dbReference>
<dbReference type="AlphaFoldDB" id="A0AB34L237"/>
<dbReference type="InterPro" id="IPR011989">
    <property type="entry name" value="ARM-like"/>
</dbReference>
<dbReference type="EMBL" id="JAAQHG020000001">
    <property type="protein sequence ID" value="KAL1591060.1"/>
    <property type="molecule type" value="Genomic_DNA"/>
</dbReference>
<dbReference type="SMR" id="A0AB34L237"/>
<dbReference type="GO" id="GO:0005829">
    <property type="term" value="C:cytosol"/>
    <property type="evidence" value="ECO:0007669"/>
    <property type="project" value="TreeGrafter"/>
</dbReference>
<proteinExistence type="inferred from homology"/>
<evidence type="ECO:0000313" key="9">
    <source>
        <dbReference type="EMBL" id="KAL1591060.1"/>
    </source>
</evidence>
<gene>
    <name evidence="9" type="ORF">WHR41_00014</name>
</gene>
<dbReference type="RefSeq" id="XP_069234165.1">
    <property type="nucleotide sequence ID" value="XM_069368620.1"/>
</dbReference>
<feature type="region of interest" description="Disordered" evidence="7">
    <location>
        <begin position="475"/>
        <end position="593"/>
    </location>
</feature>
<dbReference type="InterPro" id="IPR036910">
    <property type="entry name" value="HMG_box_dom_sf"/>
</dbReference>
<dbReference type="InterPro" id="IPR019156">
    <property type="entry name" value="Ataxin-10_domain"/>
</dbReference>
<evidence type="ECO:0000256" key="1">
    <source>
        <dbReference type="ARBA" id="ARBA00008384"/>
    </source>
</evidence>
<dbReference type="SUPFAM" id="SSF48371">
    <property type="entry name" value="ARM repeat"/>
    <property type="match status" value="1"/>
</dbReference>
<comment type="caution">
    <text evidence="9">The sequence shown here is derived from an EMBL/GenBank/DDBJ whole genome shotgun (WGS) entry which is preliminary data.</text>
</comment>
<evidence type="ECO:0000259" key="8">
    <source>
        <dbReference type="Pfam" id="PF09759"/>
    </source>
</evidence>
<keyword evidence="2" id="KW-0132">Cell division</keyword>
<feature type="compositionally biased region" description="Acidic residues" evidence="7">
    <location>
        <begin position="549"/>
        <end position="581"/>
    </location>
</feature>
<accession>A0AB34L237</accession>
<evidence type="ECO:0000256" key="5">
    <source>
        <dbReference type="ARBA" id="ARBA00044801"/>
    </source>
</evidence>
<keyword evidence="10" id="KW-1185">Reference proteome</keyword>
<dbReference type="PANTHER" id="PTHR13255">
    <property type="entry name" value="ATAXIN-10"/>
    <property type="match status" value="1"/>
</dbReference>
<dbReference type="InterPro" id="IPR051374">
    <property type="entry name" value="Ataxin-10/CTR86_families"/>
</dbReference>
<evidence type="ECO:0000256" key="2">
    <source>
        <dbReference type="ARBA" id="ARBA00022618"/>
    </source>
</evidence>
<dbReference type="GeneID" id="96001458"/>
<name>A0AB34L237_9PEZI</name>
<evidence type="ECO:0000256" key="4">
    <source>
        <dbReference type="ARBA" id="ARBA00044746"/>
    </source>
</evidence>
<feature type="compositionally biased region" description="Low complexity" evidence="7">
    <location>
        <begin position="895"/>
        <end position="906"/>
    </location>
</feature>
<comment type="function">
    <text evidence="4">May play a role in the regulation of cytokinesis.</text>
</comment>
<feature type="domain" description="Ataxin-10" evidence="8">
    <location>
        <begin position="963"/>
        <end position="1033"/>
    </location>
</feature>
<dbReference type="Pfam" id="PF09759">
    <property type="entry name" value="Atx10homo_assoc"/>
    <property type="match status" value="1"/>
</dbReference>
<comment type="similarity">
    <text evidence="1">Belongs to the ataxin-10 family.</text>
</comment>
<dbReference type="SUPFAM" id="SSF47095">
    <property type="entry name" value="HMG-box"/>
    <property type="match status" value="1"/>
</dbReference>
<organism evidence="9 10">
    <name type="scientific">Cladosporium halotolerans</name>
    <dbReference type="NCBI Taxonomy" id="1052096"/>
    <lineage>
        <taxon>Eukaryota</taxon>
        <taxon>Fungi</taxon>
        <taxon>Dikarya</taxon>
        <taxon>Ascomycota</taxon>
        <taxon>Pezizomycotina</taxon>
        <taxon>Dothideomycetes</taxon>
        <taxon>Dothideomycetidae</taxon>
        <taxon>Cladosporiales</taxon>
        <taxon>Cladosporiaceae</taxon>
        <taxon>Cladosporium</taxon>
    </lineage>
</organism>